<dbReference type="SUPFAM" id="SSF141868">
    <property type="entry name" value="EAL domain-like"/>
    <property type="match status" value="1"/>
</dbReference>
<dbReference type="SUPFAM" id="SSF55785">
    <property type="entry name" value="PYP-like sensor domain (PAS domain)"/>
    <property type="match status" value="1"/>
</dbReference>
<name>A0ABR7LF03_9PSEU</name>
<evidence type="ECO:0000259" key="3">
    <source>
        <dbReference type="PROSITE" id="PS50883"/>
    </source>
</evidence>
<dbReference type="SMART" id="SM00091">
    <property type="entry name" value="PAS"/>
    <property type="match status" value="1"/>
</dbReference>
<dbReference type="PANTHER" id="PTHR44757:SF2">
    <property type="entry name" value="BIOFILM ARCHITECTURE MAINTENANCE PROTEIN MBAA"/>
    <property type="match status" value="1"/>
</dbReference>
<dbReference type="SMART" id="SM00267">
    <property type="entry name" value="GGDEF"/>
    <property type="match status" value="1"/>
</dbReference>
<comment type="caution">
    <text evidence="5">The sequence shown here is derived from an EMBL/GenBank/DDBJ whole genome shotgun (WGS) entry which is preliminary data.</text>
</comment>
<dbReference type="Gene3D" id="3.30.70.270">
    <property type="match status" value="1"/>
</dbReference>
<dbReference type="PROSITE" id="PS50887">
    <property type="entry name" value="GGDEF"/>
    <property type="match status" value="1"/>
</dbReference>
<dbReference type="InterPro" id="IPR000700">
    <property type="entry name" value="PAS-assoc_C"/>
</dbReference>
<organism evidence="5 6">
    <name type="scientific">Actinokineospora xionganensis</name>
    <dbReference type="NCBI Taxonomy" id="2684470"/>
    <lineage>
        <taxon>Bacteria</taxon>
        <taxon>Bacillati</taxon>
        <taxon>Actinomycetota</taxon>
        <taxon>Actinomycetes</taxon>
        <taxon>Pseudonocardiales</taxon>
        <taxon>Pseudonocardiaceae</taxon>
        <taxon>Actinokineospora</taxon>
    </lineage>
</organism>
<keyword evidence="6" id="KW-1185">Reference proteome</keyword>
<sequence>MSNPRQRSDIAPSSPDRGRTVLARKWAYLLSSAVFVPLSGDELDAELGEQLGVLCASVHAKSFVAAPIEALGERLVSLGNVGEQGLRCTLEVLGKGLLALSEFQPVDRFAERITVVLGTLACGFVSANQRAVLDQQESMQRSLLKAIQDAQWSLRASEARFDEVATSSASGIMIIGLDGRLVRANAAMAEILGYSPAQLTGVGLYDLVHPDSVRSLRAGMRSLLDGTRERVRQSQRLLRKDGDVARISLAASLLRGLDGRTSQVVAVVEDGTELMLLRHELHRQSLHDPLTGLPNRQFFGTRVESALRRADPAHGITLFHLDLDGFAMVCGGLGRSAGEQLLVHVGQRLNAVMAGENAMVARFDGDEFGILLENSATTSDVAAIVSRINTELTKPAFVDGHGLALSASIGVVHRPSRDLDPAEPLRAADLALRRAKAGRRGQWELYHPDQDAADRGSHALAVTMPGAWEQGQFGVRYQPVAHLADGRTAAVTATLRWDRPGQTPLHHDRCAELAEQTGFILPLGEWLLRVACGQAYWWHKGNAVDLPLTLGLTAHQSTDADLVSRVVRVLEETGLPPDRLTLGMPIAAVGIAEALDNLTVLADMGLGMTLDDFGLSPDDLSAVESLPVTGVRVARRLTDRLSGVGSTVVSTLLGAVHQAGAAVTVVGVRDPEQAQWWTEAGADTAIGGLYGPAGPPGDIVAGFRA</sequence>
<dbReference type="Gene3D" id="3.30.450.20">
    <property type="entry name" value="PAS domain"/>
    <property type="match status" value="1"/>
</dbReference>
<dbReference type="Proteomes" id="UP000734823">
    <property type="component" value="Unassembled WGS sequence"/>
</dbReference>
<dbReference type="InterPro" id="IPR029787">
    <property type="entry name" value="Nucleotide_cyclase"/>
</dbReference>
<evidence type="ECO:0000259" key="1">
    <source>
        <dbReference type="PROSITE" id="PS50112"/>
    </source>
</evidence>
<dbReference type="InterPro" id="IPR001633">
    <property type="entry name" value="EAL_dom"/>
</dbReference>
<dbReference type="CDD" id="cd01949">
    <property type="entry name" value="GGDEF"/>
    <property type="match status" value="1"/>
</dbReference>
<dbReference type="NCBIfam" id="TIGR00254">
    <property type="entry name" value="GGDEF"/>
    <property type="match status" value="1"/>
</dbReference>
<dbReference type="InterPro" id="IPR052155">
    <property type="entry name" value="Biofilm_reg_signaling"/>
</dbReference>
<feature type="domain" description="GGDEF" evidence="4">
    <location>
        <begin position="314"/>
        <end position="448"/>
    </location>
</feature>
<dbReference type="EMBL" id="JABVED010000021">
    <property type="protein sequence ID" value="MBC6450877.1"/>
    <property type="molecule type" value="Genomic_DNA"/>
</dbReference>
<dbReference type="CDD" id="cd00130">
    <property type="entry name" value="PAS"/>
    <property type="match status" value="1"/>
</dbReference>
<dbReference type="Pfam" id="PF00990">
    <property type="entry name" value="GGDEF"/>
    <property type="match status" value="1"/>
</dbReference>
<accession>A0ABR7LF03</accession>
<dbReference type="PROSITE" id="PS50113">
    <property type="entry name" value="PAC"/>
    <property type="match status" value="1"/>
</dbReference>
<dbReference type="Pfam" id="PF00563">
    <property type="entry name" value="EAL"/>
    <property type="match status" value="1"/>
</dbReference>
<dbReference type="Gene3D" id="3.20.20.450">
    <property type="entry name" value="EAL domain"/>
    <property type="match status" value="1"/>
</dbReference>
<dbReference type="NCBIfam" id="TIGR00229">
    <property type="entry name" value="sensory_box"/>
    <property type="match status" value="1"/>
</dbReference>
<dbReference type="Pfam" id="PF00989">
    <property type="entry name" value="PAS"/>
    <property type="match status" value="1"/>
</dbReference>
<dbReference type="InterPro" id="IPR043128">
    <property type="entry name" value="Rev_trsase/Diguanyl_cyclase"/>
</dbReference>
<evidence type="ECO:0000259" key="4">
    <source>
        <dbReference type="PROSITE" id="PS50887"/>
    </source>
</evidence>
<evidence type="ECO:0000259" key="2">
    <source>
        <dbReference type="PROSITE" id="PS50113"/>
    </source>
</evidence>
<gene>
    <name evidence="5" type="ORF">GPZ80_27320</name>
</gene>
<feature type="domain" description="EAL" evidence="3">
    <location>
        <begin position="457"/>
        <end position="705"/>
    </location>
</feature>
<dbReference type="SUPFAM" id="SSF55073">
    <property type="entry name" value="Nucleotide cyclase"/>
    <property type="match status" value="1"/>
</dbReference>
<dbReference type="InterPro" id="IPR000160">
    <property type="entry name" value="GGDEF_dom"/>
</dbReference>
<protein>
    <submittedName>
        <fullName evidence="5">EAL domain-containing protein</fullName>
    </submittedName>
</protein>
<reference evidence="5 6" key="1">
    <citation type="submission" date="2020-06" db="EMBL/GenBank/DDBJ databases">
        <title>Actinokineospora xiongansis sp. nov., isolated from soil of Baiyangdian.</title>
        <authorList>
            <person name="Zhang X."/>
        </authorList>
    </citation>
    <scope>NUCLEOTIDE SEQUENCE [LARGE SCALE GENOMIC DNA]</scope>
    <source>
        <strain evidence="5 6">HBU206404</strain>
    </source>
</reference>
<dbReference type="PROSITE" id="PS50112">
    <property type="entry name" value="PAS"/>
    <property type="match status" value="1"/>
</dbReference>
<evidence type="ECO:0000313" key="6">
    <source>
        <dbReference type="Proteomes" id="UP000734823"/>
    </source>
</evidence>
<dbReference type="SMART" id="SM00052">
    <property type="entry name" value="EAL"/>
    <property type="match status" value="1"/>
</dbReference>
<dbReference type="InterPro" id="IPR035965">
    <property type="entry name" value="PAS-like_dom_sf"/>
</dbReference>
<dbReference type="PROSITE" id="PS50883">
    <property type="entry name" value="EAL"/>
    <property type="match status" value="1"/>
</dbReference>
<proteinExistence type="predicted"/>
<evidence type="ECO:0000313" key="5">
    <source>
        <dbReference type="EMBL" id="MBC6450877.1"/>
    </source>
</evidence>
<dbReference type="InterPro" id="IPR013767">
    <property type="entry name" value="PAS_fold"/>
</dbReference>
<feature type="domain" description="PAC" evidence="2">
    <location>
        <begin position="231"/>
        <end position="283"/>
    </location>
</feature>
<dbReference type="PANTHER" id="PTHR44757">
    <property type="entry name" value="DIGUANYLATE CYCLASE DGCP"/>
    <property type="match status" value="1"/>
</dbReference>
<feature type="domain" description="PAS" evidence="1">
    <location>
        <begin position="157"/>
        <end position="227"/>
    </location>
</feature>
<dbReference type="InterPro" id="IPR000014">
    <property type="entry name" value="PAS"/>
</dbReference>
<dbReference type="InterPro" id="IPR035919">
    <property type="entry name" value="EAL_sf"/>
</dbReference>
<dbReference type="CDD" id="cd01948">
    <property type="entry name" value="EAL"/>
    <property type="match status" value="1"/>
</dbReference>